<dbReference type="InterPro" id="IPR050765">
    <property type="entry name" value="Riboflavin_Biosynth_HTPR"/>
</dbReference>
<dbReference type="Proteomes" id="UP001501222">
    <property type="component" value="Unassembled WGS sequence"/>
</dbReference>
<dbReference type="Pfam" id="PF01872">
    <property type="entry name" value="RibD_C"/>
    <property type="match status" value="1"/>
</dbReference>
<sequence>MAKVLYHVTMSLDGFIAGPEHSMEWMKAAGSGPQPEGMEVAKTSGAALAGRNGYDAGRRVGGELYGGAYDGPIFVLTHNPPTDEPNPAYTFVSGDIRPVVKTALEAADGKDLLILGGTVAAQCIEAGLLDELFIHVAPVLLGQGIPVFRSTGPLVSLEPISISQVGASANLRYRVLT</sequence>
<gene>
    <name evidence="2" type="ORF">GCM10022235_12380</name>
</gene>
<evidence type="ECO:0000313" key="3">
    <source>
        <dbReference type="Proteomes" id="UP001501222"/>
    </source>
</evidence>
<proteinExistence type="predicted"/>
<evidence type="ECO:0000259" key="1">
    <source>
        <dbReference type="Pfam" id="PF01872"/>
    </source>
</evidence>
<dbReference type="InterPro" id="IPR002734">
    <property type="entry name" value="RibDG_C"/>
</dbReference>
<keyword evidence="3" id="KW-1185">Reference proteome</keyword>
<dbReference type="PANTHER" id="PTHR38011:SF12">
    <property type="entry name" value="BIFUNCTIONAL DEAMINASE-REDUCTASE DOMAIN PROTEIN"/>
    <property type="match status" value="1"/>
</dbReference>
<accession>A0ABP6W5E5</accession>
<dbReference type="PANTHER" id="PTHR38011">
    <property type="entry name" value="DIHYDROFOLATE REDUCTASE FAMILY PROTEIN (AFU_ORTHOLOGUE AFUA_8G06820)"/>
    <property type="match status" value="1"/>
</dbReference>
<dbReference type="RefSeq" id="WP_344838194.1">
    <property type="nucleotide sequence ID" value="NZ_BAABAA010000001.1"/>
</dbReference>
<feature type="domain" description="Bacterial bifunctional deaminase-reductase C-terminal" evidence="1">
    <location>
        <begin position="75"/>
        <end position="167"/>
    </location>
</feature>
<organism evidence="2 3">
    <name type="scientific">Kribbella ginsengisoli</name>
    <dbReference type="NCBI Taxonomy" id="363865"/>
    <lineage>
        <taxon>Bacteria</taxon>
        <taxon>Bacillati</taxon>
        <taxon>Actinomycetota</taxon>
        <taxon>Actinomycetes</taxon>
        <taxon>Propionibacteriales</taxon>
        <taxon>Kribbellaceae</taxon>
        <taxon>Kribbella</taxon>
    </lineage>
</organism>
<reference evidence="3" key="1">
    <citation type="journal article" date="2019" name="Int. J. Syst. Evol. Microbiol.">
        <title>The Global Catalogue of Microorganisms (GCM) 10K type strain sequencing project: providing services to taxonomists for standard genome sequencing and annotation.</title>
        <authorList>
            <consortium name="The Broad Institute Genomics Platform"/>
            <consortium name="The Broad Institute Genome Sequencing Center for Infectious Disease"/>
            <person name="Wu L."/>
            <person name="Ma J."/>
        </authorList>
    </citation>
    <scope>NUCLEOTIDE SEQUENCE [LARGE SCALE GENOMIC DNA]</scope>
    <source>
        <strain evidence="3">JCM 16928</strain>
    </source>
</reference>
<comment type="caution">
    <text evidence="2">The sequence shown here is derived from an EMBL/GenBank/DDBJ whole genome shotgun (WGS) entry which is preliminary data.</text>
</comment>
<protein>
    <submittedName>
        <fullName evidence="2">Dihydrofolate reductase family protein</fullName>
    </submittedName>
</protein>
<name>A0ABP6W5E5_9ACTN</name>
<dbReference type="Gene3D" id="3.40.430.10">
    <property type="entry name" value="Dihydrofolate Reductase, subunit A"/>
    <property type="match status" value="1"/>
</dbReference>
<evidence type="ECO:0000313" key="2">
    <source>
        <dbReference type="EMBL" id="GAA3546138.1"/>
    </source>
</evidence>
<dbReference type="EMBL" id="BAABAA010000001">
    <property type="protein sequence ID" value="GAA3546138.1"/>
    <property type="molecule type" value="Genomic_DNA"/>
</dbReference>
<dbReference type="InterPro" id="IPR024072">
    <property type="entry name" value="DHFR-like_dom_sf"/>
</dbReference>
<dbReference type="SUPFAM" id="SSF53597">
    <property type="entry name" value="Dihydrofolate reductase-like"/>
    <property type="match status" value="1"/>
</dbReference>